<sequence length="452" mass="49819">MVVTSASSSAAETVDLTLSSDSERENESAEVIEVDSGSEGENERNSESIEEVIELNDSDSEDEMMSRKEGGAFPAAALAAAVSFDLGSDTDDDAEEDDDKKGKESAAAAAASSSGPGGKHERDDDEEEDDEDDDSDVEWQDEKKTYDSSGSQRRSKRDKGESERKRPPPPSSPEEYADVARERYESREGFTFDSTRRPPANSSQHSVARQFLNDFCVSIVMLLIARNLILLPVGILFGFVNHASDLLSMNDGNPHIYYLFWPGGERQGGKRRKKRDKIGCAGEGKKRYTYYWNEFKENMPAIISLLNINAIPACVQTLVTAAILKGLAAFVPDQLPVTIADATRLEMTGLPVCTTLFFWSMVKGFDEEWTLERRGQGRRTSAQLVECETANLGASLGNLFLGLTAITHILHLTLTWLTYNTRPGEATSPIYYCTMAGGLAMHLKVARSTRRF</sequence>
<gene>
    <name evidence="2" type="ORF">THAOC_01908</name>
</gene>
<keyword evidence="3" id="KW-1185">Reference proteome</keyword>
<organism evidence="2 3">
    <name type="scientific">Thalassiosira oceanica</name>
    <name type="common">Marine diatom</name>
    <dbReference type="NCBI Taxonomy" id="159749"/>
    <lineage>
        <taxon>Eukaryota</taxon>
        <taxon>Sar</taxon>
        <taxon>Stramenopiles</taxon>
        <taxon>Ochrophyta</taxon>
        <taxon>Bacillariophyta</taxon>
        <taxon>Coscinodiscophyceae</taxon>
        <taxon>Thalassiosirophycidae</taxon>
        <taxon>Thalassiosirales</taxon>
        <taxon>Thalassiosiraceae</taxon>
        <taxon>Thalassiosira</taxon>
    </lineage>
</organism>
<name>K0TC87_THAOC</name>
<dbReference type="Proteomes" id="UP000266841">
    <property type="component" value="Unassembled WGS sequence"/>
</dbReference>
<comment type="caution">
    <text evidence="2">The sequence shown here is derived from an EMBL/GenBank/DDBJ whole genome shotgun (WGS) entry which is preliminary data.</text>
</comment>
<feature type="compositionally biased region" description="Acidic residues" evidence="1">
    <location>
        <begin position="88"/>
        <end position="98"/>
    </location>
</feature>
<dbReference type="AlphaFoldDB" id="K0TC87"/>
<proteinExistence type="predicted"/>
<evidence type="ECO:0000313" key="2">
    <source>
        <dbReference type="EMBL" id="EJK76333.1"/>
    </source>
</evidence>
<evidence type="ECO:0000313" key="3">
    <source>
        <dbReference type="Proteomes" id="UP000266841"/>
    </source>
</evidence>
<feature type="compositionally biased region" description="Low complexity" evidence="1">
    <location>
        <begin position="1"/>
        <end position="11"/>
    </location>
</feature>
<feature type="compositionally biased region" description="Acidic residues" evidence="1">
    <location>
        <begin position="123"/>
        <end position="139"/>
    </location>
</feature>
<feature type="compositionally biased region" description="Acidic residues" evidence="1">
    <location>
        <begin position="48"/>
        <end position="63"/>
    </location>
</feature>
<dbReference type="EMBL" id="AGNL01002297">
    <property type="protein sequence ID" value="EJK76333.1"/>
    <property type="molecule type" value="Genomic_DNA"/>
</dbReference>
<feature type="region of interest" description="Disordered" evidence="1">
    <location>
        <begin position="84"/>
        <end position="178"/>
    </location>
</feature>
<reference evidence="2 3" key="1">
    <citation type="journal article" date="2012" name="Genome Biol.">
        <title>Genome and low-iron response of an oceanic diatom adapted to chronic iron limitation.</title>
        <authorList>
            <person name="Lommer M."/>
            <person name="Specht M."/>
            <person name="Roy A.S."/>
            <person name="Kraemer L."/>
            <person name="Andreson R."/>
            <person name="Gutowska M.A."/>
            <person name="Wolf J."/>
            <person name="Bergner S.V."/>
            <person name="Schilhabel M.B."/>
            <person name="Klostermeier U.C."/>
            <person name="Beiko R.G."/>
            <person name="Rosenstiel P."/>
            <person name="Hippler M."/>
            <person name="Laroche J."/>
        </authorList>
    </citation>
    <scope>NUCLEOTIDE SEQUENCE [LARGE SCALE GENOMIC DNA]</scope>
    <source>
        <strain evidence="2 3">CCMP1005</strain>
    </source>
</reference>
<evidence type="ECO:0000256" key="1">
    <source>
        <dbReference type="SAM" id="MobiDB-lite"/>
    </source>
</evidence>
<feature type="compositionally biased region" description="Acidic residues" evidence="1">
    <location>
        <begin position="28"/>
        <end position="40"/>
    </location>
</feature>
<protein>
    <submittedName>
        <fullName evidence="2">Uncharacterized protein</fullName>
    </submittedName>
</protein>
<feature type="non-terminal residue" evidence="2">
    <location>
        <position position="452"/>
    </location>
</feature>
<feature type="region of interest" description="Disordered" evidence="1">
    <location>
        <begin position="1"/>
        <end position="72"/>
    </location>
</feature>
<accession>K0TC87</accession>
<feature type="compositionally biased region" description="Low complexity" evidence="1">
    <location>
        <begin position="105"/>
        <end position="114"/>
    </location>
</feature>